<dbReference type="InterPro" id="IPR016181">
    <property type="entry name" value="Acyl_CoA_acyltransferase"/>
</dbReference>
<dbReference type="SUPFAM" id="SSF55729">
    <property type="entry name" value="Acyl-CoA N-acyltransferases (Nat)"/>
    <property type="match status" value="1"/>
</dbReference>
<dbReference type="PROSITE" id="PS51186">
    <property type="entry name" value="GNAT"/>
    <property type="match status" value="1"/>
</dbReference>
<dbReference type="InterPro" id="IPR050832">
    <property type="entry name" value="Bact_Acetyltransf"/>
</dbReference>
<evidence type="ECO:0000259" key="3">
    <source>
        <dbReference type="PROSITE" id="PS51186"/>
    </source>
</evidence>
<protein>
    <submittedName>
        <fullName evidence="4">Acetyltransferase (GNAT) family protein</fullName>
    </submittedName>
</protein>
<accession>A0A397PGV7</accession>
<dbReference type="InterPro" id="IPR000182">
    <property type="entry name" value="GNAT_dom"/>
</dbReference>
<dbReference type="Pfam" id="PF00583">
    <property type="entry name" value="Acetyltransf_1"/>
    <property type="match status" value="1"/>
</dbReference>
<keyword evidence="2" id="KW-0012">Acyltransferase</keyword>
<dbReference type="AlphaFoldDB" id="A0A397PGV7"/>
<keyword evidence="1 4" id="KW-0808">Transferase</keyword>
<dbReference type="PANTHER" id="PTHR43877">
    <property type="entry name" value="AMINOALKYLPHOSPHONATE N-ACETYLTRANSFERASE-RELATED-RELATED"/>
    <property type="match status" value="1"/>
</dbReference>
<evidence type="ECO:0000313" key="5">
    <source>
        <dbReference type="Proteomes" id="UP000266273"/>
    </source>
</evidence>
<evidence type="ECO:0000256" key="1">
    <source>
        <dbReference type="ARBA" id="ARBA00022679"/>
    </source>
</evidence>
<dbReference type="Gene3D" id="3.40.630.30">
    <property type="match status" value="1"/>
</dbReference>
<reference evidence="4 5" key="1">
    <citation type="submission" date="2018-08" db="EMBL/GenBank/DDBJ databases">
        <title>Genomic Encyclopedia of Archaeal and Bacterial Type Strains, Phase II (KMG-II): from individual species to whole genera.</title>
        <authorList>
            <person name="Goeker M."/>
        </authorList>
    </citation>
    <scope>NUCLEOTIDE SEQUENCE [LARGE SCALE GENOMIC DNA]</scope>
    <source>
        <strain evidence="4 5">DSM 5002</strain>
    </source>
</reference>
<dbReference type="CDD" id="cd04301">
    <property type="entry name" value="NAT_SF"/>
    <property type="match status" value="1"/>
</dbReference>
<gene>
    <name evidence="4" type="ORF">BXY53_2290</name>
</gene>
<dbReference type="GO" id="GO:0016747">
    <property type="term" value="F:acyltransferase activity, transferring groups other than amino-acyl groups"/>
    <property type="evidence" value="ECO:0007669"/>
    <property type="project" value="InterPro"/>
</dbReference>
<comment type="caution">
    <text evidence="4">The sequence shown here is derived from an EMBL/GenBank/DDBJ whole genome shotgun (WGS) entry which is preliminary data.</text>
</comment>
<evidence type="ECO:0000256" key="2">
    <source>
        <dbReference type="ARBA" id="ARBA00023315"/>
    </source>
</evidence>
<keyword evidence="5" id="KW-1185">Reference proteome</keyword>
<dbReference type="EMBL" id="QXDF01000002">
    <property type="protein sequence ID" value="RIA47723.1"/>
    <property type="molecule type" value="Genomic_DNA"/>
</dbReference>
<evidence type="ECO:0000313" key="4">
    <source>
        <dbReference type="EMBL" id="RIA47723.1"/>
    </source>
</evidence>
<name>A0A397PGV7_9HYPH</name>
<sequence>MVSEASRPALPSETAAVAPWQPQLITAEKSAICASIIAELPEWFARPEANRLYAKTAADLDMIGCCAGGEVAGFVSLNQHFDTTAEIYLLAARPRWHGTGLGRALVGAAEAWARARRLRFLTVKTLGPSHPDPAYDASRRFYRAMGFQPIEEIQDIWPGNPCLLLLKTLD</sequence>
<dbReference type="Proteomes" id="UP000266273">
    <property type="component" value="Unassembled WGS sequence"/>
</dbReference>
<organism evidence="4 5">
    <name type="scientific">Dichotomicrobium thermohalophilum</name>
    <dbReference type="NCBI Taxonomy" id="933063"/>
    <lineage>
        <taxon>Bacteria</taxon>
        <taxon>Pseudomonadati</taxon>
        <taxon>Pseudomonadota</taxon>
        <taxon>Alphaproteobacteria</taxon>
        <taxon>Hyphomicrobiales</taxon>
        <taxon>Hyphomicrobiaceae</taxon>
        <taxon>Dichotomicrobium</taxon>
    </lineage>
</organism>
<dbReference type="RefSeq" id="WP_119062083.1">
    <property type="nucleotide sequence ID" value="NZ_QXDF01000002.1"/>
</dbReference>
<dbReference type="OrthoDB" id="9783470at2"/>
<proteinExistence type="predicted"/>
<feature type="domain" description="N-acetyltransferase" evidence="3">
    <location>
        <begin position="4"/>
        <end position="170"/>
    </location>
</feature>